<dbReference type="GO" id="GO:0003995">
    <property type="term" value="F:acyl-CoA dehydrogenase activity"/>
    <property type="evidence" value="ECO:0007669"/>
    <property type="project" value="TreeGrafter"/>
</dbReference>
<evidence type="ECO:0000256" key="1">
    <source>
        <dbReference type="ARBA" id="ARBA00001974"/>
    </source>
</evidence>
<name>A0A1H3BZX3_9RHOB</name>
<evidence type="ECO:0000256" key="2">
    <source>
        <dbReference type="ARBA" id="ARBA00009347"/>
    </source>
</evidence>
<dbReference type="Pfam" id="PF02770">
    <property type="entry name" value="Acyl-CoA_dh_M"/>
    <property type="match status" value="1"/>
</dbReference>
<keyword evidence="3 6" id="KW-0285">Flavoprotein</keyword>
<dbReference type="Proteomes" id="UP000199118">
    <property type="component" value="Unassembled WGS sequence"/>
</dbReference>
<organism evidence="10 11">
    <name type="scientific">Albimonas donghaensis</name>
    <dbReference type="NCBI Taxonomy" id="356660"/>
    <lineage>
        <taxon>Bacteria</taxon>
        <taxon>Pseudomonadati</taxon>
        <taxon>Pseudomonadota</taxon>
        <taxon>Alphaproteobacteria</taxon>
        <taxon>Rhodobacterales</taxon>
        <taxon>Paracoccaceae</taxon>
        <taxon>Albimonas</taxon>
    </lineage>
</organism>
<dbReference type="EMBL" id="FNMZ01000005">
    <property type="protein sequence ID" value="SDX47502.1"/>
    <property type="molecule type" value="Genomic_DNA"/>
</dbReference>
<dbReference type="Gene3D" id="1.10.540.10">
    <property type="entry name" value="Acyl-CoA dehydrogenase/oxidase, N-terminal domain"/>
    <property type="match status" value="1"/>
</dbReference>
<dbReference type="InterPro" id="IPR037069">
    <property type="entry name" value="AcylCoA_DH/ox_N_sf"/>
</dbReference>
<protein>
    <submittedName>
        <fullName evidence="10">Acyl-CoA dehydrogenase</fullName>
    </submittedName>
</protein>
<evidence type="ECO:0000313" key="10">
    <source>
        <dbReference type="EMBL" id="SDX47502.1"/>
    </source>
</evidence>
<evidence type="ECO:0000259" key="8">
    <source>
        <dbReference type="Pfam" id="PF02770"/>
    </source>
</evidence>
<comment type="cofactor">
    <cofactor evidence="1 6">
        <name>FAD</name>
        <dbReference type="ChEBI" id="CHEBI:57692"/>
    </cofactor>
</comment>
<evidence type="ECO:0000259" key="9">
    <source>
        <dbReference type="Pfam" id="PF02771"/>
    </source>
</evidence>
<evidence type="ECO:0000313" key="11">
    <source>
        <dbReference type="Proteomes" id="UP000199118"/>
    </source>
</evidence>
<dbReference type="CDD" id="cd00567">
    <property type="entry name" value="ACAD"/>
    <property type="match status" value="1"/>
</dbReference>
<dbReference type="Pfam" id="PF00441">
    <property type="entry name" value="Acyl-CoA_dh_1"/>
    <property type="match status" value="1"/>
</dbReference>
<keyword evidence="5 6" id="KW-0560">Oxidoreductase</keyword>
<evidence type="ECO:0000256" key="6">
    <source>
        <dbReference type="RuleBase" id="RU362125"/>
    </source>
</evidence>
<feature type="domain" description="Acyl-CoA dehydrogenase/oxidase N-terminal" evidence="9">
    <location>
        <begin position="6"/>
        <end position="81"/>
    </location>
</feature>
<comment type="similarity">
    <text evidence="2 6">Belongs to the acyl-CoA dehydrogenase family.</text>
</comment>
<dbReference type="InterPro" id="IPR036250">
    <property type="entry name" value="AcylCo_DH-like_C"/>
</dbReference>
<dbReference type="InterPro" id="IPR013786">
    <property type="entry name" value="AcylCoA_DH/ox_N"/>
</dbReference>
<dbReference type="InterPro" id="IPR009075">
    <property type="entry name" value="AcylCo_DH/oxidase_C"/>
</dbReference>
<dbReference type="PANTHER" id="PTHR43884:SF20">
    <property type="entry name" value="ACYL-COA DEHYDROGENASE FADE28"/>
    <property type="match status" value="1"/>
</dbReference>
<dbReference type="OrthoDB" id="7328575at2"/>
<proteinExistence type="inferred from homology"/>
<dbReference type="AlphaFoldDB" id="A0A1H3BZX3"/>
<evidence type="ECO:0000256" key="3">
    <source>
        <dbReference type="ARBA" id="ARBA00022630"/>
    </source>
</evidence>
<evidence type="ECO:0000256" key="5">
    <source>
        <dbReference type="ARBA" id="ARBA00023002"/>
    </source>
</evidence>
<dbReference type="GO" id="GO:0050660">
    <property type="term" value="F:flavin adenine dinucleotide binding"/>
    <property type="evidence" value="ECO:0007669"/>
    <property type="project" value="InterPro"/>
</dbReference>
<feature type="domain" description="Acyl-CoA dehydrogenase/oxidase C-terminal" evidence="7">
    <location>
        <begin position="227"/>
        <end position="372"/>
    </location>
</feature>
<dbReference type="SUPFAM" id="SSF47203">
    <property type="entry name" value="Acyl-CoA dehydrogenase C-terminal domain-like"/>
    <property type="match status" value="1"/>
</dbReference>
<dbReference type="PANTHER" id="PTHR43884">
    <property type="entry name" value="ACYL-COA DEHYDROGENASE"/>
    <property type="match status" value="1"/>
</dbReference>
<sequence length="374" mass="38605">MDLTFTDEQVMLRDSLGKYLERNYDFETRRAVVAASGGHDPKIWADLAEMGLMALTLPEDRGGLGGSVVDLVAVAEVMGAKLLAEPWLPALPGALALAHGGAGEGGAAALAAFAEGGAPIAFAHEEGRALAEPARVAMTATRKGGELILSGAKRYVVAAEIATHLVVSARVSGAPGARAGIVVALVARDAPGVTLDAYDTVDGRRGANIRFEAVRVPAADVLADEDAGCDLLNAALAPTVLALCADAVGAMGALVKITARYAADRKQFGVPIGSFQALRHRIADMAMAHQKARSTLIVTTAMAEAGACAPRDLRLLKAQVGRMGREVGESAVQVHGGVGMTDELSVGHYFKRLLAMDAIYGAGRLHFRAIGAAA</sequence>
<gene>
    <name evidence="10" type="ORF">SAMN05444336_105224</name>
</gene>
<keyword evidence="11" id="KW-1185">Reference proteome</keyword>
<feature type="domain" description="Acyl-CoA oxidase/dehydrogenase middle" evidence="8">
    <location>
        <begin position="126"/>
        <end position="209"/>
    </location>
</feature>
<dbReference type="InterPro" id="IPR046373">
    <property type="entry name" value="Acyl-CoA_Oxase/DH_mid-dom_sf"/>
</dbReference>
<dbReference type="SUPFAM" id="SSF56645">
    <property type="entry name" value="Acyl-CoA dehydrogenase NM domain-like"/>
    <property type="match status" value="1"/>
</dbReference>
<reference evidence="10 11" key="1">
    <citation type="submission" date="2016-10" db="EMBL/GenBank/DDBJ databases">
        <authorList>
            <person name="de Groot N.N."/>
        </authorList>
    </citation>
    <scope>NUCLEOTIDE SEQUENCE [LARGE SCALE GENOMIC DNA]</scope>
    <source>
        <strain evidence="10 11">DSM 17890</strain>
    </source>
</reference>
<dbReference type="InterPro" id="IPR006091">
    <property type="entry name" value="Acyl-CoA_Oxase/DH_mid-dom"/>
</dbReference>
<dbReference type="InterPro" id="IPR009100">
    <property type="entry name" value="AcylCoA_DH/oxidase_NM_dom_sf"/>
</dbReference>
<keyword evidence="4 6" id="KW-0274">FAD</keyword>
<evidence type="ECO:0000259" key="7">
    <source>
        <dbReference type="Pfam" id="PF00441"/>
    </source>
</evidence>
<dbReference type="Gene3D" id="1.20.140.10">
    <property type="entry name" value="Butyryl-CoA Dehydrogenase, subunit A, domain 3"/>
    <property type="match status" value="1"/>
</dbReference>
<dbReference type="Pfam" id="PF02771">
    <property type="entry name" value="Acyl-CoA_dh_N"/>
    <property type="match status" value="1"/>
</dbReference>
<dbReference type="RefSeq" id="WP_092683336.1">
    <property type="nucleotide sequence ID" value="NZ_FNMZ01000005.1"/>
</dbReference>
<accession>A0A1H3BZX3</accession>
<evidence type="ECO:0000256" key="4">
    <source>
        <dbReference type="ARBA" id="ARBA00022827"/>
    </source>
</evidence>
<dbReference type="Gene3D" id="2.40.110.10">
    <property type="entry name" value="Butyryl-CoA Dehydrogenase, subunit A, domain 2"/>
    <property type="match status" value="1"/>
</dbReference>
<dbReference type="STRING" id="356660.SAMN05444336_105224"/>